<comment type="caution">
    <text evidence="2">The sequence shown here is derived from an EMBL/GenBank/DDBJ whole genome shotgun (WGS) entry which is preliminary data.</text>
</comment>
<gene>
    <name evidence="2" type="ORF">CKO28_14105</name>
</gene>
<evidence type="ECO:0000313" key="3">
    <source>
        <dbReference type="Proteomes" id="UP001296873"/>
    </source>
</evidence>
<dbReference type="EMBL" id="NRRL01000040">
    <property type="protein sequence ID" value="MBK1669166.1"/>
    <property type="molecule type" value="Genomic_DNA"/>
</dbReference>
<name>A0ABS1DFB0_9PROT</name>
<accession>A0ABS1DFB0</accession>
<evidence type="ECO:0000259" key="1">
    <source>
        <dbReference type="Pfam" id="PF06568"/>
    </source>
</evidence>
<organism evidence="2 3">
    <name type="scientific">Rhodovibrio sodomensis</name>
    <dbReference type="NCBI Taxonomy" id="1088"/>
    <lineage>
        <taxon>Bacteria</taxon>
        <taxon>Pseudomonadati</taxon>
        <taxon>Pseudomonadota</taxon>
        <taxon>Alphaproteobacteria</taxon>
        <taxon>Rhodospirillales</taxon>
        <taxon>Rhodovibrionaceae</taxon>
        <taxon>Rhodovibrio</taxon>
    </lineage>
</organism>
<feature type="domain" description="YjiS-like" evidence="1">
    <location>
        <begin position="71"/>
        <end position="102"/>
    </location>
</feature>
<dbReference type="InterPro" id="IPR009506">
    <property type="entry name" value="YjiS-like"/>
</dbReference>
<evidence type="ECO:0000313" key="2">
    <source>
        <dbReference type="EMBL" id="MBK1669166.1"/>
    </source>
</evidence>
<proteinExistence type="predicted"/>
<sequence>MGNIMARLTDREQDQMARARVNASEQIARHEQATDVDTEALNRRAQQARTQTVRTLATRFKHGLTRSFPGIARARVRARVRRDLNQLPPEILRDIGITRTDIPRIAREQAEIAVPVKTRAGEPDTPTFENKPHSAYDIARLA</sequence>
<dbReference type="Proteomes" id="UP001296873">
    <property type="component" value="Unassembled WGS sequence"/>
</dbReference>
<reference evidence="2 3" key="1">
    <citation type="journal article" date="2020" name="Microorganisms">
        <title>Osmotic Adaptation and Compatible Solute Biosynthesis of Phototrophic Bacteria as Revealed from Genome Analyses.</title>
        <authorList>
            <person name="Imhoff J.F."/>
            <person name="Rahn T."/>
            <person name="Kunzel S."/>
            <person name="Keller A."/>
            <person name="Neulinger S.C."/>
        </authorList>
    </citation>
    <scope>NUCLEOTIDE SEQUENCE [LARGE SCALE GENOMIC DNA]</scope>
    <source>
        <strain evidence="2 3">DSM 9895</strain>
    </source>
</reference>
<dbReference type="Pfam" id="PF06568">
    <property type="entry name" value="YjiS-like"/>
    <property type="match status" value="1"/>
</dbReference>
<keyword evidence="3" id="KW-1185">Reference proteome</keyword>
<protein>
    <recommendedName>
        <fullName evidence="1">YjiS-like domain-containing protein</fullName>
    </recommendedName>
</protein>